<dbReference type="Proteomes" id="UP000887563">
    <property type="component" value="Unplaced"/>
</dbReference>
<keyword evidence="1" id="KW-1185">Reference proteome</keyword>
<organism evidence="1 2">
    <name type="scientific">Meloidogyne incognita</name>
    <name type="common">Southern root-knot nematode worm</name>
    <name type="synonym">Oxyuris incognita</name>
    <dbReference type="NCBI Taxonomy" id="6306"/>
    <lineage>
        <taxon>Eukaryota</taxon>
        <taxon>Metazoa</taxon>
        <taxon>Ecdysozoa</taxon>
        <taxon>Nematoda</taxon>
        <taxon>Chromadorea</taxon>
        <taxon>Rhabditida</taxon>
        <taxon>Tylenchina</taxon>
        <taxon>Tylenchomorpha</taxon>
        <taxon>Tylenchoidea</taxon>
        <taxon>Meloidogynidae</taxon>
        <taxon>Meloidogyninae</taxon>
        <taxon>Meloidogyne</taxon>
        <taxon>Meloidogyne incognita group</taxon>
    </lineage>
</organism>
<sequence length="56" mass="6426">MRPLSIITLCISNVTRIVKTNNVFSTDIGTWNILMHSNFVNNYNICFNNSTTKITF</sequence>
<proteinExistence type="predicted"/>
<name>A0A914MMD2_MELIC</name>
<dbReference type="AlphaFoldDB" id="A0A914MMD2"/>
<protein>
    <submittedName>
        <fullName evidence="2">Candidate secreted effector</fullName>
    </submittedName>
</protein>
<dbReference type="WBParaSite" id="Minc3s02198g28799">
    <property type="protein sequence ID" value="Minc3s02198g28799"/>
    <property type="gene ID" value="Minc3s02198g28799"/>
</dbReference>
<accession>A0A914MMD2</accession>
<evidence type="ECO:0000313" key="1">
    <source>
        <dbReference type="Proteomes" id="UP000887563"/>
    </source>
</evidence>
<reference evidence="2" key="1">
    <citation type="submission" date="2022-11" db="UniProtKB">
        <authorList>
            <consortium name="WormBaseParasite"/>
        </authorList>
    </citation>
    <scope>IDENTIFICATION</scope>
</reference>
<evidence type="ECO:0000313" key="2">
    <source>
        <dbReference type="WBParaSite" id="Minc3s02198g28799"/>
    </source>
</evidence>